<evidence type="ECO:0000313" key="2">
    <source>
        <dbReference type="EMBL" id="KAF5312393.1"/>
    </source>
</evidence>
<dbReference type="GO" id="GO:0000172">
    <property type="term" value="C:ribonuclease MRP complex"/>
    <property type="evidence" value="ECO:0007669"/>
    <property type="project" value="TreeGrafter"/>
</dbReference>
<feature type="region of interest" description="Disordered" evidence="1">
    <location>
        <begin position="76"/>
        <end position="149"/>
    </location>
</feature>
<reference evidence="2 3" key="1">
    <citation type="journal article" date="2020" name="ISME J.">
        <title>Uncovering the hidden diversity of litter-decomposition mechanisms in mushroom-forming fungi.</title>
        <authorList>
            <person name="Floudas D."/>
            <person name="Bentzer J."/>
            <person name="Ahren D."/>
            <person name="Johansson T."/>
            <person name="Persson P."/>
            <person name="Tunlid A."/>
        </authorList>
    </citation>
    <scope>NUCLEOTIDE SEQUENCE [LARGE SCALE GENOMIC DNA]</scope>
    <source>
        <strain evidence="2 3">CBS 101986</strain>
    </source>
</reference>
<feature type="region of interest" description="Disordered" evidence="1">
    <location>
        <begin position="302"/>
        <end position="339"/>
    </location>
</feature>
<feature type="compositionally biased region" description="Basic residues" evidence="1">
    <location>
        <begin position="7"/>
        <end position="16"/>
    </location>
</feature>
<feature type="compositionally biased region" description="Basic and acidic residues" evidence="1">
    <location>
        <begin position="302"/>
        <end position="314"/>
    </location>
</feature>
<protein>
    <submittedName>
        <fullName evidence="2">Uncharacterized protein</fullName>
    </submittedName>
</protein>
<dbReference type="GO" id="GO:0006364">
    <property type="term" value="P:rRNA processing"/>
    <property type="evidence" value="ECO:0007669"/>
    <property type="project" value="InterPro"/>
</dbReference>
<dbReference type="GO" id="GO:0004526">
    <property type="term" value="F:ribonuclease P activity"/>
    <property type="evidence" value="ECO:0007669"/>
    <property type="project" value="TreeGrafter"/>
</dbReference>
<dbReference type="GO" id="GO:0034965">
    <property type="term" value="P:intronic box C/D snoRNA processing"/>
    <property type="evidence" value="ECO:0007669"/>
    <property type="project" value="TreeGrafter"/>
</dbReference>
<dbReference type="GO" id="GO:0000171">
    <property type="term" value="F:ribonuclease MRP activity"/>
    <property type="evidence" value="ECO:0007669"/>
    <property type="project" value="TreeGrafter"/>
</dbReference>
<organism evidence="2 3">
    <name type="scientific">Psilocybe cf. subviscida</name>
    <dbReference type="NCBI Taxonomy" id="2480587"/>
    <lineage>
        <taxon>Eukaryota</taxon>
        <taxon>Fungi</taxon>
        <taxon>Dikarya</taxon>
        <taxon>Basidiomycota</taxon>
        <taxon>Agaricomycotina</taxon>
        <taxon>Agaricomycetes</taxon>
        <taxon>Agaricomycetidae</taxon>
        <taxon>Agaricales</taxon>
        <taxon>Agaricineae</taxon>
        <taxon>Strophariaceae</taxon>
        <taxon>Psilocybe</taxon>
    </lineage>
</organism>
<dbReference type="AlphaFoldDB" id="A0A8H5AX01"/>
<evidence type="ECO:0000313" key="3">
    <source>
        <dbReference type="Proteomes" id="UP000567179"/>
    </source>
</evidence>
<dbReference type="GO" id="GO:0008033">
    <property type="term" value="P:tRNA processing"/>
    <property type="evidence" value="ECO:0007669"/>
    <property type="project" value="InterPro"/>
</dbReference>
<feature type="region of interest" description="Disordered" evidence="1">
    <location>
        <begin position="1"/>
        <end position="22"/>
    </location>
</feature>
<dbReference type="GO" id="GO:0005829">
    <property type="term" value="C:cytosol"/>
    <property type="evidence" value="ECO:0007669"/>
    <property type="project" value="TreeGrafter"/>
</dbReference>
<keyword evidence="3" id="KW-1185">Reference proteome</keyword>
<sequence length="339" mass="36688">MADKVARTHSHQSNRAKPKDGKEKKVVFKGVLDSPFRIQWPSIPLNLQNSILAHILELLAGTAECHLKQRALSSKRKREVKHVEGSAKKKRKVESDTCMNVDETLAATDGKATPTPAATSAGVDVEMPSASPKLSPKATLGDTAKPDDPHRLMHHMTFGINAVTKRLETQVQSARRPTATIPETAAPLSPPPFLKYVFVCRADVDPTLLVDHLPHLVAGFNSARPVQPVKLVPLPKGAELALSQALAVRRVTVLAADVDFVEDATLKALLEPIPLLAASWLTPAPEKPSLIPTHIKLLKTTAPKDMKEAKEARTHGKAAAKQRKAAKKARVKQKAGVKS</sequence>
<dbReference type="OrthoDB" id="20109at2759"/>
<dbReference type="EMBL" id="JAACJJ010000056">
    <property type="protein sequence ID" value="KAF5312393.1"/>
    <property type="molecule type" value="Genomic_DNA"/>
</dbReference>
<evidence type="ECO:0000256" key="1">
    <source>
        <dbReference type="SAM" id="MobiDB-lite"/>
    </source>
</evidence>
<comment type="caution">
    <text evidence="2">The sequence shown here is derived from an EMBL/GenBank/DDBJ whole genome shotgun (WGS) entry which is preliminary data.</text>
</comment>
<dbReference type="PANTHER" id="PTHR28272">
    <property type="entry name" value="RIBONUCLEASES P/MRP PROTEIN SUBUNIT POP3"/>
    <property type="match status" value="1"/>
</dbReference>
<name>A0A8H5AX01_9AGAR</name>
<feature type="compositionally biased region" description="Basic residues" evidence="1">
    <location>
        <begin position="315"/>
        <end position="339"/>
    </location>
</feature>
<accession>A0A8H5AX01</accession>
<dbReference type="Pfam" id="PF08228">
    <property type="entry name" value="RNase_P_pop3"/>
    <property type="match status" value="1"/>
</dbReference>
<dbReference type="PANTHER" id="PTHR28272:SF1">
    <property type="entry name" value="RIBONUCLEASES P_MRP PROTEIN SUBUNIT POP3"/>
    <property type="match status" value="1"/>
</dbReference>
<dbReference type="GO" id="GO:0005655">
    <property type="term" value="C:nucleolar ribonuclease P complex"/>
    <property type="evidence" value="ECO:0007669"/>
    <property type="project" value="TreeGrafter"/>
</dbReference>
<gene>
    <name evidence="2" type="ORF">D9619_002851</name>
</gene>
<proteinExistence type="predicted"/>
<dbReference type="Proteomes" id="UP000567179">
    <property type="component" value="Unassembled WGS sequence"/>
</dbReference>
<dbReference type="InterPro" id="IPR013241">
    <property type="entry name" value="RNase_P_Pop3"/>
</dbReference>